<evidence type="ECO:0000313" key="21">
    <source>
        <dbReference type="Proteomes" id="UP000030748"/>
    </source>
</evidence>
<dbReference type="PANTHER" id="PTHR21660:SF8">
    <property type="entry name" value="OS02G0521700 PROTEIN"/>
    <property type="match status" value="1"/>
</dbReference>
<comment type="function">
    <text evidence="14">Catalyzes the hydrolysis of acyl-CoAs into free fatty acids and coenzyme A (CoASH), regulating their respective intracellular levels. Has acyl-CoA thioesterase activity towards medium (C12) and long-chain (C18) fatty acyl-CoA substrates. Can also hydrolyze 3-hydroxyphenylacetyl-CoA and 3,4-dihydroxyphenylacetyl-CoA (in vitro). May play a role in controlling adaptive thermogenesis.</text>
</comment>
<feature type="domain" description="Thioesterase" evidence="19">
    <location>
        <begin position="83"/>
        <end position="140"/>
    </location>
</feature>
<keyword evidence="12" id="KW-0539">Nucleus</keyword>
<dbReference type="CDD" id="cd03443">
    <property type="entry name" value="PaaI_thioesterase"/>
    <property type="match status" value="1"/>
</dbReference>
<dbReference type="GO" id="GO:0006629">
    <property type="term" value="P:lipid metabolic process"/>
    <property type="evidence" value="ECO:0007669"/>
    <property type="project" value="UniProtKB-KW"/>
</dbReference>
<evidence type="ECO:0000256" key="18">
    <source>
        <dbReference type="ARBA" id="ARBA00083956"/>
    </source>
</evidence>
<keyword evidence="10" id="KW-0496">Mitochondrion</keyword>
<evidence type="ECO:0000256" key="10">
    <source>
        <dbReference type="ARBA" id="ARBA00023128"/>
    </source>
</evidence>
<evidence type="ECO:0000256" key="13">
    <source>
        <dbReference type="ARBA" id="ARBA00052976"/>
    </source>
</evidence>
<dbReference type="OrthoDB" id="46529at2759"/>
<evidence type="ECO:0000256" key="11">
    <source>
        <dbReference type="ARBA" id="ARBA00023212"/>
    </source>
</evidence>
<reference evidence="20 21" key="1">
    <citation type="journal article" date="2013" name="Proc. Natl. Acad. Sci. U.S.A.">
        <title>Fine-scale variation in meiotic recombination in Mimulus inferred from population shotgun sequencing.</title>
        <authorList>
            <person name="Hellsten U."/>
            <person name="Wright K.M."/>
            <person name="Jenkins J."/>
            <person name="Shu S."/>
            <person name="Yuan Y."/>
            <person name="Wessler S.R."/>
            <person name="Schmutz J."/>
            <person name="Willis J.H."/>
            <person name="Rokhsar D.S."/>
        </authorList>
    </citation>
    <scope>NUCLEOTIDE SEQUENCE [LARGE SCALE GENOMIC DNA]</scope>
    <source>
        <strain evidence="21">cv. DUN x IM62</strain>
    </source>
</reference>
<keyword evidence="11" id="KW-0206">Cytoskeleton</keyword>
<dbReference type="eggNOG" id="KOG3328">
    <property type="taxonomic scope" value="Eukaryota"/>
</dbReference>
<evidence type="ECO:0000256" key="7">
    <source>
        <dbReference type="ARBA" id="ARBA00022801"/>
    </source>
</evidence>
<evidence type="ECO:0000259" key="19">
    <source>
        <dbReference type="Pfam" id="PF03061"/>
    </source>
</evidence>
<keyword evidence="8" id="KW-0007">Acetylation</keyword>
<accession>A0A022RZN3</accession>
<dbReference type="InterPro" id="IPR029069">
    <property type="entry name" value="HotDog_dom_sf"/>
</dbReference>
<protein>
    <recommendedName>
        <fullName evidence="16">Acyl-coenzyme A thioesterase 13</fullName>
    </recommendedName>
    <alternativeName>
        <fullName evidence="17">Hotdog-fold thioesterase superfamily member 2</fullName>
    </alternativeName>
    <alternativeName>
        <fullName evidence="18">Thioesterase superfamily member 2</fullName>
    </alternativeName>
</protein>
<keyword evidence="7" id="KW-0378">Hydrolase</keyword>
<evidence type="ECO:0000313" key="20">
    <source>
        <dbReference type="EMBL" id="EYU45972.1"/>
    </source>
</evidence>
<dbReference type="InterPro" id="IPR039298">
    <property type="entry name" value="ACOT13"/>
</dbReference>
<sequence length="174" mass="18989">MEFGSTNTLAMDAAMERAREFIEKTTAGEEADRVSRLTFPTHQPHSEPSFWEYFVLRGIRVEQVRPGSFVCSFKVPPRLTDINGNLSNGAIAAMVDEIGAAAVHHDGQPMDVSVDMSISYISPAKMNDELEITSRLLGRQGAYSGASVLIQNKTTGEVVAEGRHSLFSIPASKM</sequence>
<dbReference type="AlphaFoldDB" id="A0A022RZN3"/>
<dbReference type="GO" id="GO:0047617">
    <property type="term" value="F:fatty acyl-CoA hydrolase activity"/>
    <property type="evidence" value="ECO:0000318"/>
    <property type="project" value="GO_Central"/>
</dbReference>
<comment type="similarity">
    <text evidence="5">Belongs to the thioesterase PaaI family.</text>
</comment>
<evidence type="ECO:0000256" key="16">
    <source>
        <dbReference type="ARBA" id="ARBA00067273"/>
    </source>
</evidence>
<evidence type="ECO:0000256" key="14">
    <source>
        <dbReference type="ARBA" id="ARBA00058205"/>
    </source>
</evidence>
<evidence type="ECO:0000256" key="1">
    <source>
        <dbReference type="ARBA" id="ARBA00004123"/>
    </source>
</evidence>
<dbReference type="PhylomeDB" id="A0A022RZN3"/>
<dbReference type="FunFam" id="3.10.129.10:FF:000021">
    <property type="entry name" value="Acyl-coenzyme A thioesterase 13"/>
    <property type="match status" value="1"/>
</dbReference>
<evidence type="ECO:0000256" key="8">
    <source>
        <dbReference type="ARBA" id="ARBA00022990"/>
    </source>
</evidence>
<evidence type="ECO:0000256" key="6">
    <source>
        <dbReference type="ARBA" id="ARBA00022490"/>
    </source>
</evidence>
<evidence type="ECO:0000256" key="2">
    <source>
        <dbReference type="ARBA" id="ARBA00004173"/>
    </source>
</evidence>
<dbReference type="Proteomes" id="UP000030748">
    <property type="component" value="Unassembled WGS sequence"/>
</dbReference>
<keyword evidence="6" id="KW-0963">Cytoplasm</keyword>
<dbReference type="STRING" id="4155.A0A022RZN3"/>
<dbReference type="EMBL" id="KI630171">
    <property type="protein sequence ID" value="EYU45972.1"/>
    <property type="molecule type" value="Genomic_DNA"/>
</dbReference>
<evidence type="ECO:0000256" key="12">
    <source>
        <dbReference type="ARBA" id="ARBA00023242"/>
    </source>
</evidence>
<dbReference type="OMA" id="RDKVMVS"/>
<dbReference type="GO" id="GO:0005634">
    <property type="term" value="C:nucleus"/>
    <property type="evidence" value="ECO:0007669"/>
    <property type="project" value="UniProtKB-SubCell"/>
</dbReference>
<dbReference type="SUPFAM" id="SSF54637">
    <property type="entry name" value="Thioesterase/thiol ester dehydrase-isomerase"/>
    <property type="match status" value="1"/>
</dbReference>
<dbReference type="GO" id="GO:0005829">
    <property type="term" value="C:cytosol"/>
    <property type="evidence" value="ECO:0007669"/>
    <property type="project" value="UniProtKB-SubCell"/>
</dbReference>
<keyword evidence="9" id="KW-0443">Lipid metabolism</keyword>
<proteinExistence type="inferred from homology"/>
<organism evidence="20 21">
    <name type="scientific">Erythranthe guttata</name>
    <name type="common">Yellow monkey flower</name>
    <name type="synonym">Mimulus guttatus</name>
    <dbReference type="NCBI Taxonomy" id="4155"/>
    <lineage>
        <taxon>Eukaryota</taxon>
        <taxon>Viridiplantae</taxon>
        <taxon>Streptophyta</taxon>
        <taxon>Embryophyta</taxon>
        <taxon>Tracheophyta</taxon>
        <taxon>Spermatophyta</taxon>
        <taxon>Magnoliopsida</taxon>
        <taxon>eudicotyledons</taxon>
        <taxon>Gunneridae</taxon>
        <taxon>Pentapetalae</taxon>
        <taxon>asterids</taxon>
        <taxon>lamiids</taxon>
        <taxon>Lamiales</taxon>
        <taxon>Phrymaceae</taxon>
        <taxon>Erythranthe</taxon>
    </lineage>
</organism>
<evidence type="ECO:0000256" key="4">
    <source>
        <dbReference type="ARBA" id="ARBA00004514"/>
    </source>
</evidence>
<dbReference type="PANTHER" id="PTHR21660">
    <property type="entry name" value="THIOESTERASE SUPERFAMILY MEMBER-RELATED"/>
    <property type="match status" value="1"/>
</dbReference>
<dbReference type="Pfam" id="PF03061">
    <property type="entry name" value="4HBT"/>
    <property type="match status" value="1"/>
</dbReference>
<gene>
    <name evidence="20" type="ORF">MIMGU_mgv1a014917mg</name>
</gene>
<evidence type="ECO:0000256" key="5">
    <source>
        <dbReference type="ARBA" id="ARBA00008324"/>
    </source>
</evidence>
<comment type="catalytic activity">
    <reaction evidence="13">
        <text>a fatty acyl-CoA + H2O = a fatty acid + CoA + H(+)</text>
        <dbReference type="Rhea" id="RHEA:16781"/>
        <dbReference type="ChEBI" id="CHEBI:15377"/>
        <dbReference type="ChEBI" id="CHEBI:15378"/>
        <dbReference type="ChEBI" id="CHEBI:28868"/>
        <dbReference type="ChEBI" id="CHEBI:57287"/>
        <dbReference type="ChEBI" id="CHEBI:77636"/>
    </reaction>
    <physiologicalReaction direction="left-to-right" evidence="13">
        <dbReference type="Rhea" id="RHEA:16782"/>
    </physiologicalReaction>
</comment>
<dbReference type="InterPro" id="IPR006683">
    <property type="entry name" value="Thioestr_dom"/>
</dbReference>
<comment type="subcellular location">
    <subcellularLocation>
        <location evidence="3">Cytoplasm</location>
        <location evidence="3">Cytoskeleton</location>
        <location evidence="3">Spindle</location>
    </subcellularLocation>
    <subcellularLocation>
        <location evidence="4">Cytoplasm</location>
        <location evidence="4">Cytosol</location>
    </subcellularLocation>
    <subcellularLocation>
        <location evidence="2">Mitochondrion</location>
    </subcellularLocation>
    <subcellularLocation>
        <location evidence="1">Nucleus</location>
    </subcellularLocation>
</comment>
<dbReference type="GO" id="GO:0005739">
    <property type="term" value="C:mitochondrion"/>
    <property type="evidence" value="ECO:0007669"/>
    <property type="project" value="UniProtKB-SubCell"/>
</dbReference>
<dbReference type="Gene3D" id="3.10.129.10">
    <property type="entry name" value="Hotdog Thioesterase"/>
    <property type="match status" value="1"/>
</dbReference>
<evidence type="ECO:0000256" key="17">
    <source>
        <dbReference type="ARBA" id="ARBA00081533"/>
    </source>
</evidence>
<keyword evidence="21" id="KW-1185">Reference proteome</keyword>
<name>A0A022RZN3_ERYGU</name>
<comment type="subunit">
    <text evidence="15">Homotetramer. Interacts with PCTP.</text>
</comment>
<evidence type="ECO:0000256" key="9">
    <source>
        <dbReference type="ARBA" id="ARBA00023098"/>
    </source>
</evidence>
<evidence type="ECO:0000256" key="3">
    <source>
        <dbReference type="ARBA" id="ARBA00004186"/>
    </source>
</evidence>
<dbReference type="KEGG" id="egt:105958193"/>
<dbReference type="GO" id="GO:0005819">
    <property type="term" value="C:spindle"/>
    <property type="evidence" value="ECO:0007669"/>
    <property type="project" value="UniProtKB-SubCell"/>
</dbReference>
<evidence type="ECO:0000256" key="15">
    <source>
        <dbReference type="ARBA" id="ARBA00064709"/>
    </source>
</evidence>